<sequence>MNKKVLIGLGVAAALLAVFALAVMATDWKEVNPGIKDTPGSVDFTGGTVEITDENTGETTVTIDHNSLNYALFEQYGPLLLILALLMFGAMIGGVCIAREESEHDDTD</sequence>
<dbReference type="OrthoDB" id="53366at2157"/>
<keyword evidence="3" id="KW-1185">Reference proteome</keyword>
<dbReference type="STRING" id="1577791.Mpt1_c12590"/>
<evidence type="ECO:0000313" key="2">
    <source>
        <dbReference type="EMBL" id="AIZ57121.1"/>
    </source>
</evidence>
<keyword evidence="1" id="KW-1133">Transmembrane helix</keyword>
<accession>A0A0A7LI09</accession>
<dbReference type="Proteomes" id="UP000030787">
    <property type="component" value="Chromosome"/>
</dbReference>
<organism evidence="2 3">
    <name type="scientific">Candidatus Methanoplasma termitum</name>
    <dbReference type="NCBI Taxonomy" id="1577791"/>
    <lineage>
        <taxon>Archaea</taxon>
        <taxon>Methanobacteriati</taxon>
        <taxon>Thermoplasmatota</taxon>
        <taxon>Thermoplasmata</taxon>
        <taxon>Methanomassiliicoccales</taxon>
        <taxon>Methanomassiliicoccaceae</taxon>
        <taxon>Candidatus Methanoplasma</taxon>
    </lineage>
</organism>
<dbReference type="EMBL" id="CP010070">
    <property type="protein sequence ID" value="AIZ57121.1"/>
    <property type="molecule type" value="Genomic_DNA"/>
</dbReference>
<gene>
    <name evidence="2" type="ORF">Mpt1_c12590</name>
</gene>
<dbReference type="GeneID" id="24818920"/>
<dbReference type="RefSeq" id="WP_048113168.1">
    <property type="nucleotide sequence ID" value="NZ_CP010070.1"/>
</dbReference>
<evidence type="ECO:0000256" key="1">
    <source>
        <dbReference type="SAM" id="Phobius"/>
    </source>
</evidence>
<keyword evidence="1" id="KW-0812">Transmembrane</keyword>
<dbReference type="KEGG" id="mear:Mpt1_c12590"/>
<evidence type="ECO:0000313" key="3">
    <source>
        <dbReference type="Proteomes" id="UP000030787"/>
    </source>
</evidence>
<keyword evidence="1" id="KW-0472">Membrane</keyword>
<feature type="transmembrane region" description="Helical" evidence="1">
    <location>
        <begin position="76"/>
        <end position="98"/>
    </location>
</feature>
<dbReference type="HOGENOM" id="CLU_2299476_0_0_2"/>
<protein>
    <submittedName>
        <fullName evidence="2">Uncharacterized protein</fullName>
    </submittedName>
</protein>
<dbReference type="AlphaFoldDB" id="A0A0A7LI09"/>
<name>A0A0A7LI09_9ARCH</name>
<reference evidence="2 3" key="1">
    <citation type="journal article" date="2014" name="Appl. Environ. Microbiol.">
        <title>Comparative Genome Analysis of 'Candidatus Methanoplasma termitum' Indicates a New Mode of Energy Metabolism in the Seventh Order of Methanogens.</title>
        <authorList>
            <person name="Lang K."/>
            <person name="Schuldes J."/>
            <person name="Klingl A."/>
            <person name="Poehlein A."/>
            <person name="Daniel R."/>
            <person name="Brune A."/>
        </authorList>
    </citation>
    <scope>NUCLEOTIDE SEQUENCE [LARGE SCALE GENOMIC DNA]</scope>
    <source>
        <strain evidence="3">Mpt1</strain>
    </source>
</reference>
<proteinExistence type="predicted"/>